<protein>
    <submittedName>
        <fullName evidence="2">Uncharacterized protein</fullName>
    </submittedName>
</protein>
<evidence type="ECO:0000313" key="3">
    <source>
        <dbReference type="Proteomes" id="UP001066276"/>
    </source>
</evidence>
<name>A0AAV7U1J1_PLEWA</name>
<dbReference type="EMBL" id="JANPWB010000006">
    <property type="protein sequence ID" value="KAJ1182593.1"/>
    <property type="molecule type" value="Genomic_DNA"/>
</dbReference>
<comment type="caution">
    <text evidence="2">The sequence shown here is derived from an EMBL/GenBank/DDBJ whole genome shotgun (WGS) entry which is preliminary data.</text>
</comment>
<dbReference type="Proteomes" id="UP001066276">
    <property type="component" value="Chromosome 3_2"/>
</dbReference>
<keyword evidence="3" id="KW-1185">Reference proteome</keyword>
<gene>
    <name evidence="2" type="ORF">NDU88_007780</name>
</gene>
<dbReference type="AlphaFoldDB" id="A0AAV7U1J1"/>
<evidence type="ECO:0000256" key="1">
    <source>
        <dbReference type="SAM" id="MobiDB-lite"/>
    </source>
</evidence>
<organism evidence="2 3">
    <name type="scientific">Pleurodeles waltl</name>
    <name type="common">Iberian ribbed newt</name>
    <dbReference type="NCBI Taxonomy" id="8319"/>
    <lineage>
        <taxon>Eukaryota</taxon>
        <taxon>Metazoa</taxon>
        <taxon>Chordata</taxon>
        <taxon>Craniata</taxon>
        <taxon>Vertebrata</taxon>
        <taxon>Euteleostomi</taxon>
        <taxon>Amphibia</taxon>
        <taxon>Batrachia</taxon>
        <taxon>Caudata</taxon>
        <taxon>Salamandroidea</taxon>
        <taxon>Salamandridae</taxon>
        <taxon>Pleurodelinae</taxon>
        <taxon>Pleurodeles</taxon>
    </lineage>
</organism>
<feature type="region of interest" description="Disordered" evidence="1">
    <location>
        <begin position="63"/>
        <end position="164"/>
    </location>
</feature>
<evidence type="ECO:0000313" key="2">
    <source>
        <dbReference type="EMBL" id="KAJ1182593.1"/>
    </source>
</evidence>
<reference evidence="2" key="1">
    <citation type="journal article" date="2022" name="bioRxiv">
        <title>Sequencing and chromosome-scale assembly of the giantPleurodeles waltlgenome.</title>
        <authorList>
            <person name="Brown T."/>
            <person name="Elewa A."/>
            <person name="Iarovenko S."/>
            <person name="Subramanian E."/>
            <person name="Araus A.J."/>
            <person name="Petzold A."/>
            <person name="Susuki M."/>
            <person name="Suzuki K.-i.T."/>
            <person name="Hayashi T."/>
            <person name="Toyoda A."/>
            <person name="Oliveira C."/>
            <person name="Osipova E."/>
            <person name="Leigh N.D."/>
            <person name="Simon A."/>
            <person name="Yun M.H."/>
        </authorList>
    </citation>
    <scope>NUCLEOTIDE SEQUENCE</scope>
    <source>
        <strain evidence="2">20211129_DDA</strain>
        <tissue evidence="2">Liver</tissue>
    </source>
</reference>
<proteinExistence type="predicted"/>
<accession>A0AAV7U1J1</accession>
<sequence>MLPLNWLEMTDNYRKMLQSGISLSLEGTASQYLMLSFLGLRQAPFIISLRALKWGEGDRARQQADPSLSVPIEDCRSPVGPVARAPSELRGQSSPAGRIELPAAEGSAIKYPDDSLSNRSTRGRMVDGPGRTKDGGASQMGTPDRRAQWTPALSVGSAARPVTV</sequence>